<reference evidence="1" key="1">
    <citation type="submission" date="2022-11" db="EMBL/GenBank/DDBJ databases">
        <title>Robbsia betulipollinis sp. nov., isolated from pollen of birch (Betula pendula).</title>
        <authorList>
            <person name="Shi H."/>
            <person name="Ambika Manirajan B."/>
            <person name="Ratering S."/>
            <person name="Geissler-Plaum R."/>
            <person name="Schnell S."/>
        </authorList>
    </citation>
    <scope>NUCLEOTIDE SEQUENCE</scope>
    <source>
        <strain evidence="1">Bb-Pol-6</strain>
    </source>
</reference>
<evidence type="ECO:0000313" key="2">
    <source>
        <dbReference type="Proteomes" id="UP001082899"/>
    </source>
</evidence>
<dbReference type="EMBL" id="JAPMXC010000001">
    <property type="protein sequence ID" value="MCY0387273.1"/>
    <property type="molecule type" value="Genomic_DNA"/>
</dbReference>
<proteinExistence type="predicted"/>
<comment type="caution">
    <text evidence="1">The sequence shown here is derived from an EMBL/GenBank/DDBJ whole genome shotgun (WGS) entry which is preliminary data.</text>
</comment>
<accession>A0ABT3ZMU1</accession>
<evidence type="ECO:0000313" key="1">
    <source>
        <dbReference type="EMBL" id="MCY0387273.1"/>
    </source>
</evidence>
<sequence>MTSIQDLSATATVDFSPGESLDTLMMEVQLKRANLLEGELRTQLQSVQDANGKMSALNSVSALMNQNTALFNTTDTSKGVDSLSAADQATFKANTAQIQAICEANGISTTYASNGDSLGVMNANITTLKSQVDATSNIQQTDLLRVQSLSSNYNSALTLASNFLKSMNDAKSGITSSMR</sequence>
<keyword evidence="2" id="KW-1185">Reference proteome</keyword>
<dbReference type="RefSeq" id="WP_267847027.1">
    <property type="nucleotide sequence ID" value="NZ_JAPMXC010000001.1"/>
</dbReference>
<dbReference type="Proteomes" id="UP001082899">
    <property type="component" value="Unassembled WGS sequence"/>
</dbReference>
<name>A0ABT3ZMU1_9BURK</name>
<protein>
    <submittedName>
        <fullName evidence="1">Uncharacterized protein</fullName>
    </submittedName>
</protein>
<gene>
    <name evidence="1" type="ORF">OVY01_08500</name>
</gene>
<organism evidence="1 2">
    <name type="scientific">Robbsia betulipollinis</name>
    <dbReference type="NCBI Taxonomy" id="2981849"/>
    <lineage>
        <taxon>Bacteria</taxon>
        <taxon>Pseudomonadati</taxon>
        <taxon>Pseudomonadota</taxon>
        <taxon>Betaproteobacteria</taxon>
        <taxon>Burkholderiales</taxon>
        <taxon>Burkholderiaceae</taxon>
        <taxon>Robbsia</taxon>
    </lineage>
</organism>